<evidence type="ECO:0000256" key="1">
    <source>
        <dbReference type="ARBA" id="ARBA00004229"/>
    </source>
</evidence>
<evidence type="ECO:0000256" key="6">
    <source>
        <dbReference type="ARBA" id="ARBA00022679"/>
    </source>
</evidence>
<evidence type="ECO:0000259" key="10">
    <source>
        <dbReference type="Pfam" id="PF08323"/>
    </source>
</evidence>
<accession>A0A0G4F185</accession>
<evidence type="ECO:0000313" key="12">
    <source>
        <dbReference type="Proteomes" id="UP000041254"/>
    </source>
</evidence>
<evidence type="ECO:0000259" key="9">
    <source>
        <dbReference type="Pfam" id="PF00534"/>
    </source>
</evidence>
<dbReference type="VEuPathDB" id="CryptoDB:Vbra_14225"/>
<sequence length="554" mass="61762">MNGVNLAPAGASSAGESHKKYQVVFVSSEVGPWSKTGGLGEVLDGLPIALAELGHRVMTIAPRYDQYKDAWDTSFRQEVEFGETTTTVGYFHCYKQKVDRVFVDHPIFLERVWGLTNQKFYGPKWGVDWDDNQLRFSLFAKAVIAAIKGLSLGGFPYGENVIIIVNDWHCALVPIYLDYYKKHDKTVVWTNTKIALLEHNMVYQGRFPYQPNIGQMLNLPDSYIQEMRAYQPLKVGRQHPRRDVINWLMGGIKYCDKLLTVSPTYAKEMMEGPIKGVELDQLVNAKGGYAGILNGIKDAVSPDSETLVKTAKLPGTFNAGTLEKKAEHKAALQKKCKLPINPAVPLFMFIGRLDFQKGVDIMLDALEDVLPTEDCQVLVVGQGREDLVEQVLKMAKKYPKKFDAEMNFKGTDKYLVYSGSDFALMPSRYEPCGLVQMEGMRFGVLPLVTPTGGLKDTVEDAVTGFVMEDEVEQETVVTPESCKIVADSIRRAIQSYKNTSQIDSMRKNAMALAKKFSWKRAAKEYISTFESMGVVDVMSTTGKGDGSVGPDLIN</sequence>
<dbReference type="InParanoid" id="A0A0G4F185"/>
<dbReference type="InterPro" id="IPR001296">
    <property type="entry name" value="Glyco_trans_1"/>
</dbReference>
<dbReference type="HAMAP" id="MF_00484">
    <property type="entry name" value="Glycogen_synth"/>
    <property type="match status" value="1"/>
</dbReference>
<dbReference type="AlphaFoldDB" id="A0A0G4F185"/>
<dbReference type="Pfam" id="PF00534">
    <property type="entry name" value="Glycos_transf_1"/>
    <property type="match status" value="1"/>
</dbReference>
<dbReference type="InterPro" id="IPR011835">
    <property type="entry name" value="GS/SS"/>
</dbReference>
<dbReference type="OrthoDB" id="10263625at2759"/>
<dbReference type="InterPro" id="IPR013534">
    <property type="entry name" value="Starch_synth_cat_dom"/>
</dbReference>
<keyword evidence="3" id="KW-0150">Chloroplast</keyword>
<dbReference type="SUPFAM" id="SSF53756">
    <property type="entry name" value="UDP-Glycosyltransferase/glycogen phosphorylase"/>
    <property type="match status" value="1"/>
</dbReference>
<organism evidence="11 12">
    <name type="scientific">Vitrella brassicaformis (strain CCMP3155)</name>
    <dbReference type="NCBI Taxonomy" id="1169540"/>
    <lineage>
        <taxon>Eukaryota</taxon>
        <taxon>Sar</taxon>
        <taxon>Alveolata</taxon>
        <taxon>Colpodellida</taxon>
        <taxon>Vitrellaceae</taxon>
        <taxon>Vitrella</taxon>
    </lineage>
</organism>
<dbReference type="Pfam" id="PF08323">
    <property type="entry name" value="Glyco_transf_5"/>
    <property type="match status" value="1"/>
</dbReference>
<dbReference type="GO" id="GO:0009507">
    <property type="term" value="C:chloroplast"/>
    <property type="evidence" value="ECO:0007669"/>
    <property type="project" value="UniProtKB-SubCell"/>
</dbReference>
<dbReference type="EMBL" id="CDMY01000356">
    <property type="protein sequence ID" value="CEM05294.1"/>
    <property type="molecule type" value="Genomic_DNA"/>
</dbReference>
<dbReference type="NCBIfam" id="TIGR02095">
    <property type="entry name" value="glgA"/>
    <property type="match status" value="1"/>
</dbReference>
<evidence type="ECO:0000256" key="2">
    <source>
        <dbReference type="ARBA" id="ARBA00010281"/>
    </source>
</evidence>
<evidence type="ECO:0000256" key="5">
    <source>
        <dbReference type="ARBA" id="ARBA00022676"/>
    </source>
</evidence>
<feature type="domain" description="Glycosyl transferase family 1" evidence="9">
    <location>
        <begin position="337"/>
        <end position="473"/>
    </location>
</feature>
<dbReference type="PANTHER" id="PTHR45825:SF3">
    <property type="entry name" value="GRANULE-BOUND STARCH SYNTHASE 1, CHLOROPLASTIC_AMYLOPLASTIC"/>
    <property type="match status" value="1"/>
</dbReference>
<name>A0A0G4F185_VITBC</name>
<proteinExistence type="inferred from homology"/>
<evidence type="ECO:0000256" key="3">
    <source>
        <dbReference type="ARBA" id="ARBA00022528"/>
    </source>
</evidence>
<dbReference type="GO" id="GO:0004373">
    <property type="term" value="F:alpha-1,4-glucan glucosyltransferase (UDP-glucose donor) activity"/>
    <property type="evidence" value="ECO:0007669"/>
    <property type="project" value="InterPro"/>
</dbReference>
<evidence type="ECO:0000256" key="7">
    <source>
        <dbReference type="ARBA" id="ARBA00040053"/>
    </source>
</evidence>
<keyword evidence="6" id="KW-0808">Transferase</keyword>
<comment type="similarity">
    <text evidence="2">Belongs to the glycosyltransferase 1 family. Bacterial/plant glycogen synthase subfamily.</text>
</comment>
<keyword evidence="5" id="KW-0328">Glycosyltransferase</keyword>
<dbReference type="OMA" id="AHDWPAG"/>
<gene>
    <name evidence="11" type="ORF">Vbra_14225</name>
</gene>
<dbReference type="FunFam" id="3.40.50.2000:FF:000090">
    <property type="entry name" value="Starch synthase, chloroplastic/amyloplastic"/>
    <property type="match status" value="1"/>
</dbReference>
<evidence type="ECO:0000256" key="8">
    <source>
        <dbReference type="ARBA" id="ARBA00042085"/>
    </source>
</evidence>
<dbReference type="Proteomes" id="UP000041254">
    <property type="component" value="Unassembled WGS sequence"/>
</dbReference>
<dbReference type="Gene3D" id="3.40.50.2000">
    <property type="entry name" value="Glycogen Phosphorylase B"/>
    <property type="match status" value="2"/>
</dbReference>
<reference evidence="11 12" key="1">
    <citation type="submission" date="2014-11" db="EMBL/GenBank/DDBJ databases">
        <authorList>
            <person name="Zhu J."/>
            <person name="Qi W."/>
            <person name="Song R."/>
        </authorList>
    </citation>
    <scope>NUCLEOTIDE SEQUENCE [LARGE SCALE GENOMIC DNA]</scope>
</reference>
<keyword evidence="4" id="KW-0934">Plastid</keyword>
<evidence type="ECO:0000256" key="4">
    <source>
        <dbReference type="ARBA" id="ARBA00022640"/>
    </source>
</evidence>
<comment type="subcellular location">
    <subcellularLocation>
        <location evidence="1">Plastid</location>
        <location evidence="1">Chloroplast</location>
    </subcellularLocation>
</comment>
<dbReference type="STRING" id="1169540.A0A0G4F185"/>
<dbReference type="CDD" id="cd03791">
    <property type="entry name" value="GT5_Glycogen_synthase_DULL1-like"/>
    <property type="match status" value="1"/>
</dbReference>
<evidence type="ECO:0000313" key="11">
    <source>
        <dbReference type="EMBL" id="CEM05294.1"/>
    </source>
</evidence>
<keyword evidence="12" id="KW-1185">Reference proteome</keyword>
<protein>
    <recommendedName>
        <fullName evidence="7">Granule-bound starch synthase 1, chloroplastic/amyloplastic</fullName>
    </recommendedName>
    <alternativeName>
        <fullName evidence="8">Granule-bound starch synthase I</fullName>
    </alternativeName>
</protein>
<dbReference type="PANTHER" id="PTHR45825">
    <property type="entry name" value="GRANULE-BOUND STARCH SYNTHASE 1, CHLOROPLASTIC/AMYLOPLASTIC"/>
    <property type="match status" value="1"/>
</dbReference>
<feature type="domain" description="Starch synthase catalytic" evidence="10">
    <location>
        <begin position="22"/>
        <end position="284"/>
    </location>
</feature>
<dbReference type="PhylomeDB" id="A0A0G4F185"/>